<evidence type="ECO:0000256" key="11">
    <source>
        <dbReference type="SAM" id="MobiDB-lite"/>
    </source>
</evidence>
<dbReference type="SMART" id="SM00304">
    <property type="entry name" value="HAMP"/>
    <property type="match status" value="1"/>
</dbReference>
<keyword evidence="6 12" id="KW-0812">Transmembrane</keyword>
<dbReference type="Pfam" id="PF02518">
    <property type="entry name" value="HATPase_c"/>
    <property type="match status" value="1"/>
</dbReference>
<evidence type="ECO:0000256" key="7">
    <source>
        <dbReference type="ARBA" id="ARBA00022777"/>
    </source>
</evidence>
<dbReference type="CDD" id="cd06225">
    <property type="entry name" value="HAMP"/>
    <property type="match status" value="1"/>
</dbReference>
<dbReference type="AlphaFoldDB" id="E2Q8A7"/>
<dbReference type="PROSITE" id="PS50885">
    <property type="entry name" value="HAMP"/>
    <property type="match status" value="1"/>
</dbReference>
<protein>
    <recommendedName>
        <fullName evidence="3">histidine kinase</fullName>
        <ecNumber evidence="3">2.7.13.3</ecNumber>
    </recommendedName>
</protein>
<evidence type="ECO:0000256" key="1">
    <source>
        <dbReference type="ARBA" id="ARBA00000085"/>
    </source>
</evidence>
<evidence type="ECO:0000256" key="9">
    <source>
        <dbReference type="ARBA" id="ARBA00023012"/>
    </source>
</evidence>
<dbReference type="FunFam" id="1.10.287.130:FF:000010">
    <property type="entry name" value="Two-component sensor histidine kinase"/>
    <property type="match status" value="1"/>
</dbReference>
<evidence type="ECO:0000313" key="16">
    <source>
        <dbReference type="Proteomes" id="UP000002357"/>
    </source>
</evidence>
<comment type="subcellular location">
    <subcellularLocation>
        <location evidence="2">Cell membrane</location>
    </subcellularLocation>
</comment>
<keyword evidence="16" id="KW-1185">Reference proteome</keyword>
<evidence type="ECO:0000256" key="3">
    <source>
        <dbReference type="ARBA" id="ARBA00012438"/>
    </source>
</evidence>
<feature type="compositionally biased region" description="Pro residues" evidence="11">
    <location>
        <begin position="19"/>
        <end position="28"/>
    </location>
</feature>
<evidence type="ECO:0000256" key="5">
    <source>
        <dbReference type="ARBA" id="ARBA00022679"/>
    </source>
</evidence>
<evidence type="ECO:0000256" key="4">
    <source>
        <dbReference type="ARBA" id="ARBA00022553"/>
    </source>
</evidence>
<dbReference type="SMART" id="SM00387">
    <property type="entry name" value="HATPase_c"/>
    <property type="match status" value="1"/>
</dbReference>
<dbReference type="PRINTS" id="PR00344">
    <property type="entry name" value="BCTRLSENSOR"/>
</dbReference>
<organism evidence="15 16">
    <name type="scientific">Streptomyces clavuligerus</name>
    <dbReference type="NCBI Taxonomy" id="1901"/>
    <lineage>
        <taxon>Bacteria</taxon>
        <taxon>Bacillati</taxon>
        <taxon>Actinomycetota</taxon>
        <taxon>Actinomycetes</taxon>
        <taxon>Kitasatosporales</taxon>
        <taxon>Streptomycetaceae</taxon>
        <taxon>Streptomyces</taxon>
    </lineage>
</organism>
<dbReference type="SUPFAM" id="SSF55874">
    <property type="entry name" value="ATPase domain of HSP90 chaperone/DNA topoisomerase II/histidine kinase"/>
    <property type="match status" value="1"/>
</dbReference>
<dbReference type="Gene3D" id="3.30.565.10">
    <property type="entry name" value="Histidine kinase-like ATPase, C-terminal domain"/>
    <property type="match status" value="1"/>
</dbReference>
<dbReference type="GO" id="GO:0005886">
    <property type="term" value="C:plasma membrane"/>
    <property type="evidence" value="ECO:0007669"/>
    <property type="project" value="UniProtKB-SubCell"/>
</dbReference>
<feature type="transmembrane region" description="Helical" evidence="12">
    <location>
        <begin position="97"/>
        <end position="117"/>
    </location>
</feature>
<dbReference type="PROSITE" id="PS50109">
    <property type="entry name" value="HIS_KIN"/>
    <property type="match status" value="1"/>
</dbReference>
<dbReference type="InterPro" id="IPR036097">
    <property type="entry name" value="HisK_dim/P_sf"/>
</dbReference>
<dbReference type="STRING" id="1901.BB341_25985"/>
<dbReference type="SUPFAM" id="SSF47384">
    <property type="entry name" value="Homodimeric domain of signal transducing histidine kinase"/>
    <property type="match status" value="1"/>
</dbReference>
<dbReference type="SMART" id="SM00388">
    <property type="entry name" value="HisKA"/>
    <property type="match status" value="1"/>
</dbReference>
<dbReference type="InterPro" id="IPR004358">
    <property type="entry name" value="Sig_transdc_His_kin-like_C"/>
</dbReference>
<dbReference type="KEGG" id="sclf:BB341_25985"/>
<evidence type="ECO:0000259" key="13">
    <source>
        <dbReference type="PROSITE" id="PS50109"/>
    </source>
</evidence>
<dbReference type="OrthoDB" id="9786919at2"/>
<evidence type="ECO:0000256" key="8">
    <source>
        <dbReference type="ARBA" id="ARBA00022989"/>
    </source>
</evidence>
<dbReference type="Pfam" id="PF00512">
    <property type="entry name" value="HisKA"/>
    <property type="match status" value="1"/>
</dbReference>
<dbReference type="PANTHER" id="PTHR45436">
    <property type="entry name" value="SENSOR HISTIDINE KINASE YKOH"/>
    <property type="match status" value="1"/>
</dbReference>
<feature type="region of interest" description="Disordered" evidence="11">
    <location>
        <begin position="1"/>
        <end position="82"/>
    </location>
</feature>
<dbReference type="EC" id="2.7.13.3" evidence="3"/>
<dbReference type="CDD" id="cd00075">
    <property type="entry name" value="HATPase"/>
    <property type="match status" value="1"/>
</dbReference>
<evidence type="ECO:0000313" key="15">
    <source>
        <dbReference type="EMBL" id="EFG05439.1"/>
    </source>
</evidence>
<accession>E2Q8A7</accession>
<evidence type="ECO:0000259" key="14">
    <source>
        <dbReference type="PROSITE" id="PS50885"/>
    </source>
</evidence>
<evidence type="ECO:0000256" key="10">
    <source>
        <dbReference type="ARBA" id="ARBA00023136"/>
    </source>
</evidence>
<evidence type="ECO:0000256" key="2">
    <source>
        <dbReference type="ARBA" id="ARBA00004236"/>
    </source>
</evidence>
<feature type="domain" description="HAMP" evidence="14">
    <location>
        <begin position="278"/>
        <end position="330"/>
    </location>
</feature>
<dbReference type="InterPro" id="IPR050428">
    <property type="entry name" value="TCS_sensor_his_kinase"/>
</dbReference>
<dbReference type="InterPro" id="IPR036890">
    <property type="entry name" value="HATPase_C_sf"/>
</dbReference>
<dbReference type="Gene3D" id="1.10.287.130">
    <property type="match status" value="1"/>
</dbReference>
<dbReference type="InterPro" id="IPR003660">
    <property type="entry name" value="HAMP_dom"/>
</dbReference>
<gene>
    <name evidence="15" type="ORF">SCLAV_0363</name>
</gene>
<dbReference type="InterPro" id="IPR003594">
    <property type="entry name" value="HATPase_dom"/>
</dbReference>
<keyword evidence="5 15" id="KW-0808">Transferase</keyword>
<dbReference type="RefSeq" id="WP_003959472.1">
    <property type="nucleotide sequence ID" value="NZ_CM000913.1"/>
</dbReference>
<dbReference type="Gene3D" id="6.10.340.10">
    <property type="match status" value="1"/>
</dbReference>
<dbReference type="Proteomes" id="UP000002357">
    <property type="component" value="Chromosome"/>
</dbReference>
<dbReference type="GeneID" id="93732937"/>
<dbReference type="GO" id="GO:0000155">
    <property type="term" value="F:phosphorelay sensor kinase activity"/>
    <property type="evidence" value="ECO:0007669"/>
    <property type="project" value="InterPro"/>
</dbReference>
<dbReference type="eggNOG" id="COG2205">
    <property type="taxonomic scope" value="Bacteria"/>
</dbReference>
<dbReference type="CDD" id="cd00082">
    <property type="entry name" value="HisKA"/>
    <property type="match status" value="1"/>
</dbReference>
<keyword evidence="8 12" id="KW-1133">Transmembrane helix</keyword>
<comment type="catalytic activity">
    <reaction evidence="1">
        <text>ATP + protein L-histidine = ADP + protein N-phospho-L-histidine.</text>
        <dbReference type="EC" id="2.7.13.3"/>
    </reaction>
</comment>
<dbReference type="InterPro" id="IPR003661">
    <property type="entry name" value="HisK_dim/P_dom"/>
</dbReference>
<feature type="compositionally biased region" description="Basic residues" evidence="11">
    <location>
        <begin position="1"/>
        <end position="11"/>
    </location>
</feature>
<keyword evidence="9" id="KW-0902">Two-component regulatory system</keyword>
<sequence>MNVFRARRTRRPGGDTPTGPRPDPPTGPGPRAGAHGPIPIPDADGPRAAGDEPRRAGGGPRPDADGPRTGTREPVPAANRSRPSRALWRLGGLRTRLVLAFVLVAAVSGATATALAYRESRNAVLDRKQDAVRTEVRNRIEQEAADFDIPADEVSLTRLATGIADGLGSDTVVLVQYRTLTATSDASADRTWITPALRAAVRDRNRMSFQRVDRQGTPYLAVGTPVAFESGTPSGLDVFAVTSLRAELEATSGVVEAVRDGLVPVAALAAVLALLAAGTVLRPVRELGRATRRHAAGDLGSRARVRGRDELADLARDFNETAEALETSVAELREQDARAKRFVADVSHELRTPLAAMTMVATVLDEDAAALPPDTAHAARTVSQEISRLSRLVDDLMEMSRFDSGAARLHTADTDLAEAVRATLALRGWTGRVTAELPDGIRARVDRRRVDVIVANLVGNALRHGAAPVTLTLAADPAGGTVTVEVADRGPGLPPEVLAHVFDRFYKADTARTRSGDAGQGSGLGTAIALENARLHGGTVDAADRPGGGAVFTLRLPLRPAGEEEDR</sequence>
<dbReference type="PANTHER" id="PTHR45436:SF5">
    <property type="entry name" value="SENSOR HISTIDINE KINASE TRCS"/>
    <property type="match status" value="1"/>
</dbReference>
<evidence type="ECO:0000256" key="12">
    <source>
        <dbReference type="SAM" id="Phobius"/>
    </source>
</evidence>
<dbReference type="InterPro" id="IPR005467">
    <property type="entry name" value="His_kinase_dom"/>
</dbReference>
<proteinExistence type="predicted"/>
<evidence type="ECO:0000256" key="6">
    <source>
        <dbReference type="ARBA" id="ARBA00022692"/>
    </source>
</evidence>
<keyword evidence="10 12" id="KW-0472">Membrane</keyword>
<reference evidence="15 16" key="1">
    <citation type="journal article" date="2010" name="Genome Biol. Evol.">
        <title>The sequence of a 1.8-mb bacterial linear plasmid reveals a rich evolutionary reservoir of secondary metabolic pathways.</title>
        <authorList>
            <person name="Medema M.H."/>
            <person name="Trefzer A."/>
            <person name="Kovalchuk A."/>
            <person name="van den Berg M."/>
            <person name="Mueller U."/>
            <person name="Heijne W."/>
            <person name="Wu L."/>
            <person name="Alam M.T."/>
            <person name="Ronning C.M."/>
            <person name="Nierman W.C."/>
            <person name="Bovenberg R.A.L."/>
            <person name="Breitling R."/>
            <person name="Takano E."/>
        </authorList>
    </citation>
    <scope>NUCLEOTIDE SEQUENCE [LARGE SCALE GENOMIC DNA]</scope>
    <source>
        <strain evidence="16">ATCC 27064 / DSM 738 / JCM 4710 / NBRC 13307 / NCIMB 12785 / NRRL 3585 / VKM Ac-602</strain>
    </source>
</reference>
<keyword evidence="4" id="KW-0597">Phosphoprotein</keyword>
<name>E2Q8A7_STRCL</name>
<keyword evidence="7" id="KW-0418">Kinase</keyword>
<feature type="domain" description="Histidine kinase" evidence="13">
    <location>
        <begin position="345"/>
        <end position="560"/>
    </location>
</feature>
<dbReference type="Pfam" id="PF00672">
    <property type="entry name" value="HAMP"/>
    <property type="match status" value="1"/>
</dbReference>
<dbReference type="EMBL" id="CM000913">
    <property type="protein sequence ID" value="EFG05439.1"/>
    <property type="molecule type" value="Genomic_DNA"/>
</dbReference>
<dbReference type="SUPFAM" id="SSF158472">
    <property type="entry name" value="HAMP domain-like"/>
    <property type="match status" value="1"/>
</dbReference>